<dbReference type="InterPro" id="IPR001651">
    <property type="entry name" value="Gastrin/CCK"/>
</dbReference>
<reference evidence="10" key="2">
    <citation type="submission" date="2025-09" db="UniProtKB">
        <authorList>
            <consortium name="Ensembl"/>
        </authorList>
    </citation>
    <scope>IDENTIFICATION</scope>
</reference>
<dbReference type="AlphaFoldDB" id="A0A3B4T7F3"/>
<keyword evidence="4" id="KW-0765">Sulfation</keyword>
<dbReference type="GO" id="GO:0005615">
    <property type="term" value="C:extracellular space"/>
    <property type="evidence" value="ECO:0007669"/>
    <property type="project" value="TreeGrafter"/>
</dbReference>
<proteinExistence type="inferred from homology"/>
<evidence type="ECO:0000256" key="7">
    <source>
        <dbReference type="RuleBase" id="RU004362"/>
    </source>
</evidence>
<evidence type="ECO:0000313" key="10">
    <source>
        <dbReference type="Ensembl" id="ENSSDUP00000001882.1"/>
    </source>
</evidence>
<dbReference type="GO" id="GO:0007586">
    <property type="term" value="P:digestion"/>
    <property type="evidence" value="ECO:0007669"/>
    <property type="project" value="InterPro"/>
</dbReference>
<evidence type="ECO:0000313" key="11">
    <source>
        <dbReference type="Proteomes" id="UP000261420"/>
    </source>
</evidence>
<dbReference type="OMA" id="YSGLCIC"/>
<evidence type="ECO:0000256" key="4">
    <source>
        <dbReference type="ARBA" id="ARBA00022641"/>
    </source>
</evidence>
<dbReference type="PROSITE" id="PS00259">
    <property type="entry name" value="GASTRIN"/>
    <property type="match status" value="1"/>
</dbReference>
<keyword evidence="6" id="KW-0027">Amidation</keyword>
<dbReference type="GeneTree" id="ENSGT00390000003571"/>
<dbReference type="GO" id="GO:0030424">
    <property type="term" value="C:axon"/>
    <property type="evidence" value="ECO:0007669"/>
    <property type="project" value="TreeGrafter"/>
</dbReference>
<dbReference type="Ensembl" id="ENSSDUT00000001944.1">
    <property type="protein sequence ID" value="ENSSDUP00000001882.1"/>
    <property type="gene ID" value="ENSSDUG00000001475.1"/>
</dbReference>
<dbReference type="PANTHER" id="PTHR10786">
    <property type="entry name" value="CHOLECYSTOKININ"/>
    <property type="match status" value="1"/>
</dbReference>
<evidence type="ECO:0000256" key="3">
    <source>
        <dbReference type="ARBA" id="ARBA00022525"/>
    </source>
</evidence>
<keyword evidence="11" id="KW-1185">Reference proteome</keyword>
<dbReference type="GO" id="GO:0005184">
    <property type="term" value="F:neuropeptide hormone activity"/>
    <property type="evidence" value="ECO:0007669"/>
    <property type="project" value="InterPro"/>
</dbReference>
<comment type="subcellular location">
    <subcellularLocation>
        <location evidence="1 7">Secreted</location>
    </subcellularLocation>
</comment>
<dbReference type="STRING" id="41447.ENSSDUP00000001882"/>
<keyword evidence="3" id="KW-0964">Secreted</keyword>
<name>A0A3B4T7F3_SERDU</name>
<reference evidence="10" key="1">
    <citation type="submission" date="2025-08" db="UniProtKB">
        <authorList>
            <consortium name="Ensembl"/>
        </authorList>
    </citation>
    <scope>IDENTIFICATION</scope>
</reference>
<dbReference type="Proteomes" id="UP000261420">
    <property type="component" value="Unplaced"/>
</dbReference>
<feature type="transmembrane region" description="Helical" evidence="8">
    <location>
        <begin position="6"/>
        <end position="28"/>
    </location>
</feature>
<comment type="similarity">
    <text evidence="2 7">Belongs to the gastrin/cholecystokinin family.</text>
</comment>
<evidence type="ECO:0000256" key="5">
    <source>
        <dbReference type="ARBA" id="ARBA00022685"/>
    </source>
</evidence>
<sequence length="198" mass="21841">MPSASGLSLSVFFFFTEPAPLIPIIFFIKHLKSSYLPDVCWMHSDRHSAHRRQLLARLHPEMTAGLCVCVVLAVLCTSCLGLPFSSQPLDEGQRSVSAPSEALLDSDIHTLGEPQPRHSRSASQLKALPLAEDDADSRANLSELLARLISSRKGSVRRNSTANSRGSGLSANHRIADRDYLGWMDFGRRSAEEYEYSS</sequence>
<evidence type="ECO:0000259" key="9">
    <source>
        <dbReference type="Pfam" id="PF00918"/>
    </source>
</evidence>
<keyword evidence="8" id="KW-1133">Transmembrane helix</keyword>
<protein>
    <recommendedName>
        <fullName evidence="9">Gastrin/cholecystokinin peptide hormone domain-containing protein</fullName>
    </recommendedName>
</protein>
<dbReference type="InterPro" id="IPR013152">
    <property type="entry name" value="Gastrin/cholecystokinin_CS"/>
</dbReference>
<evidence type="ECO:0000256" key="2">
    <source>
        <dbReference type="ARBA" id="ARBA00006273"/>
    </source>
</evidence>
<accession>A0A3B4T7F3</accession>
<evidence type="ECO:0000256" key="1">
    <source>
        <dbReference type="ARBA" id="ARBA00004613"/>
    </source>
</evidence>
<keyword evidence="8" id="KW-0472">Membrane</keyword>
<keyword evidence="8" id="KW-0812">Transmembrane</keyword>
<dbReference type="SMART" id="SM00029">
    <property type="entry name" value="GASTRIN"/>
    <property type="match status" value="1"/>
</dbReference>
<dbReference type="Pfam" id="PF00918">
    <property type="entry name" value="Gastrin"/>
    <property type="match status" value="1"/>
</dbReference>
<feature type="transmembrane region" description="Helical" evidence="8">
    <location>
        <begin position="62"/>
        <end position="84"/>
    </location>
</feature>
<evidence type="ECO:0000256" key="6">
    <source>
        <dbReference type="ARBA" id="ARBA00022815"/>
    </source>
</evidence>
<feature type="domain" description="Gastrin/cholecystokinin peptide hormone" evidence="9">
    <location>
        <begin position="65"/>
        <end position="198"/>
    </location>
</feature>
<evidence type="ECO:0000256" key="8">
    <source>
        <dbReference type="SAM" id="Phobius"/>
    </source>
</evidence>
<dbReference type="PANTHER" id="PTHR10786:SF0">
    <property type="entry name" value="CHOLECYSTOKININ"/>
    <property type="match status" value="1"/>
</dbReference>
<keyword evidence="5" id="KW-0165">Cleavage on pair of basic residues</keyword>
<dbReference type="InterPro" id="IPR015499">
    <property type="entry name" value="CCK-like"/>
</dbReference>
<organism evidence="10 11">
    <name type="scientific">Seriola dumerili</name>
    <name type="common">Greater amberjack</name>
    <name type="synonym">Caranx dumerili</name>
    <dbReference type="NCBI Taxonomy" id="41447"/>
    <lineage>
        <taxon>Eukaryota</taxon>
        <taxon>Metazoa</taxon>
        <taxon>Chordata</taxon>
        <taxon>Craniata</taxon>
        <taxon>Vertebrata</taxon>
        <taxon>Euteleostomi</taxon>
        <taxon>Actinopterygii</taxon>
        <taxon>Neopterygii</taxon>
        <taxon>Teleostei</taxon>
        <taxon>Neoteleostei</taxon>
        <taxon>Acanthomorphata</taxon>
        <taxon>Carangaria</taxon>
        <taxon>Carangiformes</taxon>
        <taxon>Carangidae</taxon>
        <taxon>Seriola</taxon>
    </lineage>
</organism>